<evidence type="ECO:0000313" key="2">
    <source>
        <dbReference type="EMBL" id="CAA7390654.1"/>
    </source>
</evidence>
<dbReference type="Proteomes" id="UP000663760">
    <property type="component" value="Chromosome 2"/>
</dbReference>
<sequence length="40" mass="4890">MHTYEEKSRDPPLSGQEIILCKFTKWLRNQMIKNQGQKRR</sequence>
<evidence type="ECO:0000313" key="3">
    <source>
        <dbReference type="Proteomes" id="UP000663760"/>
    </source>
</evidence>
<organism evidence="1">
    <name type="scientific">Spirodela intermedia</name>
    <name type="common">Intermediate duckweed</name>
    <dbReference type="NCBI Taxonomy" id="51605"/>
    <lineage>
        <taxon>Eukaryota</taxon>
        <taxon>Viridiplantae</taxon>
        <taxon>Streptophyta</taxon>
        <taxon>Embryophyta</taxon>
        <taxon>Tracheophyta</taxon>
        <taxon>Spermatophyta</taxon>
        <taxon>Magnoliopsida</taxon>
        <taxon>Liliopsida</taxon>
        <taxon>Araceae</taxon>
        <taxon>Lemnoideae</taxon>
        <taxon>Spirodela</taxon>
    </lineage>
</organism>
<name>A0A7I8ICM9_SPIIN</name>
<proteinExistence type="predicted"/>
<dbReference type="EMBL" id="LR743589">
    <property type="protein sequence ID" value="CAA2615699.1"/>
    <property type="molecule type" value="Genomic_DNA"/>
</dbReference>
<keyword evidence="3" id="KW-1185">Reference proteome</keyword>
<protein>
    <submittedName>
        <fullName evidence="1">Uncharacterized protein</fullName>
    </submittedName>
</protein>
<gene>
    <name evidence="1" type="ORF">SI7747_02001949</name>
    <name evidence="2" type="ORF">SI8410_02002107</name>
</gene>
<evidence type="ECO:0000313" key="1">
    <source>
        <dbReference type="EMBL" id="CAA2615699.1"/>
    </source>
</evidence>
<dbReference type="AlphaFoldDB" id="A0A7I8ICM9"/>
<dbReference type="EMBL" id="LR746265">
    <property type="protein sequence ID" value="CAA7390654.1"/>
    <property type="molecule type" value="Genomic_DNA"/>
</dbReference>
<reference evidence="1" key="1">
    <citation type="submission" date="2019-12" db="EMBL/GenBank/DDBJ databases">
        <authorList>
            <person name="Scholz U."/>
            <person name="Mascher M."/>
            <person name="Fiebig A."/>
        </authorList>
    </citation>
    <scope>NUCLEOTIDE SEQUENCE</scope>
</reference>
<accession>A0A7I8ICM9</accession>